<feature type="transmembrane region" description="Helical" evidence="1">
    <location>
        <begin position="114"/>
        <end position="135"/>
    </location>
</feature>
<protein>
    <recommendedName>
        <fullName evidence="4">DUF2029 domain-containing protein</fullName>
    </recommendedName>
</protein>
<feature type="transmembrane region" description="Helical" evidence="1">
    <location>
        <begin position="329"/>
        <end position="355"/>
    </location>
</feature>
<reference evidence="2 3" key="1">
    <citation type="journal article" date="2015" name="Nature">
        <title>rRNA introns, odd ribosomes, and small enigmatic genomes across a large radiation of phyla.</title>
        <authorList>
            <person name="Brown C.T."/>
            <person name="Hug L.A."/>
            <person name="Thomas B.C."/>
            <person name="Sharon I."/>
            <person name="Castelle C.J."/>
            <person name="Singh A."/>
            <person name="Wilkins M.J."/>
            <person name="Williams K.H."/>
            <person name="Banfield J.F."/>
        </authorList>
    </citation>
    <scope>NUCLEOTIDE SEQUENCE [LARGE SCALE GENOMIC DNA]</scope>
</reference>
<name>A0A0G1M5D7_9BACT</name>
<evidence type="ECO:0000313" key="2">
    <source>
        <dbReference type="EMBL" id="KKU03484.1"/>
    </source>
</evidence>
<dbReference type="Proteomes" id="UP000034264">
    <property type="component" value="Unassembled WGS sequence"/>
</dbReference>
<evidence type="ECO:0000256" key="1">
    <source>
        <dbReference type="SAM" id="Phobius"/>
    </source>
</evidence>
<feature type="transmembrane region" description="Helical" evidence="1">
    <location>
        <begin position="223"/>
        <end position="245"/>
    </location>
</feature>
<dbReference type="EMBL" id="LCKS01000001">
    <property type="protein sequence ID" value="KKU03484.1"/>
    <property type="molecule type" value="Genomic_DNA"/>
</dbReference>
<organism evidence="2 3">
    <name type="scientific">Candidatus Amesbacteria bacterium GW2011_GWC2_45_19</name>
    <dbReference type="NCBI Taxonomy" id="1618366"/>
    <lineage>
        <taxon>Bacteria</taxon>
        <taxon>Candidatus Amesiibacteriota</taxon>
    </lineage>
</organism>
<evidence type="ECO:0008006" key="4">
    <source>
        <dbReference type="Google" id="ProtNLM"/>
    </source>
</evidence>
<evidence type="ECO:0000313" key="3">
    <source>
        <dbReference type="Proteomes" id="UP000034264"/>
    </source>
</evidence>
<feature type="transmembrane region" description="Helical" evidence="1">
    <location>
        <begin position="187"/>
        <end position="211"/>
    </location>
</feature>
<feature type="transmembrane region" description="Helical" evidence="1">
    <location>
        <begin position="290"/>
        <end position="309"/>
    </location>
</feature>
<keyword evidence="1" id="KW-1133">Transmembrane helix</keyword>
<keyword evidence="1" id="KW-0812">Transmembrane</keyword>
<dbReference type="AlphaFoldDB" id="A0A0G1M5D7"/>
<feature type="transmembrane region" description="Helical" evidence="1">
    <location>
        <begin position="69"/>
        <end position="94"/>
    </location>
</feature>
<feature type="transmembrane region" description="Helical" evidence="1">
    <location>
        <begin position="155"/>
        <end position="181"/>
    </location>
</feature>
<accession>A0A0G1M5D7</accession>
<gene>
    <name evidence="2" type="ORF">UX05_C0001G0113</name>
</gene>
<comment type="caution">
    <text evidence="2">The sequence shown here is derived from an EMBL/GenBank/DDBJ whole genome shotgun (WGS) entry which is preliminary data.</text>
</comment>
<feature type="transmembrane region" description="Helical" evidence="1">
    <location>
        <begin position="5"/>
        <end position="24"/>
    </location>
</feature>
<feature type="transmembrane region" description="Helical" evidence="1">
    <location>
        <begin position="265"/>
        <end position="283"/>
    </location>
</feature>
<proteinExistence type="predicted"/>
<keyword evidence="1" id="KW-0472">Membrane</keyword>
<sequence length="400" mass="45179">MTKTIAILAVVGLAIRLVLIPITMHADFRAYNLAAYLITQKGQLLGFYDYISRLPRTDRILEVFMDDGLFIYPPLAYLTHALFMWLLSPFYPWQTLNTLILYFDHVRPDPNLPWLLYLLKLPYLITDAAGLFILLKLVDPRRRLLAASLWIFNPVTIYSAYMLAQLDIYIAVFLLLVLLAVARGRSLWAAVFIGIAAGFKPFPLLLAPFLGQGLWGKAKHTGLALLTYLVIISPYLSSPAFKQYALLANQTEKLWFAKVPVSGGQYISIFLLGLVLLLWWNFYKPKAMSLAGWITSALLLFFSVVHYHVQWFTWVVPSLIVVLTTKKLLLPSVVLMICYAVIVLLGEQTLFFGLFGSNFSLASKFTLIPVDQFLSLTRSVFAATSVYLICADTSQNRTGK</sequence>